<dbReference type="GO" id="GO:0016787">
    <property type="term" value="F:hydrolase activity"/>
    <property type="evidence" value="ECO:0007669"/>
    <property type="project" value="UniProtKB-KW"/>
</dbReference>
<dbReference type="SUPFAM" id="SSF52317">
    <property type="entry name" value="Class I glutamine amidotransferase-like"/>
    <property type="match status" value="1"/>
</dbReference>
<sequence length="747" mass="85062">MGPSPNRQWWEKPVRVLQFNIEDRYGVYVPRIHGRDLVRLAERLHANVLVIFARDAWGRIFYRGGTVGPVHAKMKGDIVREALEEARRRGIHVILMVGHTANKYLYKLHGDWAQINRHGEVIMLEHVPTSEQGYEPEWPILCLNSPFIEHVKREVIEALGLGASGILLDSFRYQPDPDKSCYCRWCQDRFRREHGYEMPRDPNWSDSRWRTLWEWRYKVVTEKLREIKRVIQETAPGTPLLYNSHPGGWGGRNNRVVEEARDAIDIVMVETSEADREPPGFIAEMSKLSRAVSGGKPVWTTRNYFHMYRTTVATSPLAIRQGLREAIAGGASPWLLIFSSAYIQDPSALDAAEQVFREHEVLEEYLDGAEPIRYAAVVYSTKTLDHYGRSEPQHYLDEVRGFYYALQHSHVPVEYLSARDIELKTLQRYRVIVLANTVCLPDFAASEIAEYVKKGGGLVATYLAGSWDGDCIERYEFATAETLGANLRGLLRLDWSYLVVDQLNHPVTRGLQRRLIPWGDMDYSFRQSRTSPELGWHTIVDPAEGAETPARIGLTEYPWGDEYTLGRSPPPLGAETKAPAIVVNRHGAGRSVYFTGQLGRHYWRLGLTDYMRLVYNAVTHAGGPLPLEVDAPSTVQAEPWRQGDRVILHLINHTYNQRIMSRGLGDARQPVASFGTHEAVHPATTVVSVHNVKLRLHPEQLGLQASSYIVYLPLRDKQLQAETKNGALETTLPRLDEYEVIVIEPRA</sequence>
<dbReference type="Pfam" id="PF14871">
    <property type="entry name" value="GHL6"/>
    <property type="match status" value="1"/>
</dbReference>
<dbReference type="GeneID" id="26098689"/>
<evidence type="ECO:0000313" key="5">
    <source>
        <dbReference type="Proteomes" id="UP000196694"/>
    </source>
</evidence>
<dbReference type="STRING" id="1273541.Pyrde_0367"/>
<dbReference type="InterPro" id="IPR029062">
    <property type="entry name" value="Class_I_gatase-like"/>
</dbReference>
<proteinExistence type="predicted"/>
<dbReference type="CDD" id="cd03143">
    <property type="entry name" value="A4_beta-galactosidase_middle_domain"/>
    <property type="match status" value="1"/>
</dbReference>
<evidence type="ECO:0000313" key="2">
    <source>
        <dbReference type="EMBL" id="ALL00417.1"/>
    </source>
</evidence>
<dbReference type="Proteomes" id="UP000196694">
    <property type="component" value="Unassembled WGS sequence"/>
</dbReference>
<organism evidence="2 4">
    <name type="scientific">Pyrodictium delaneyi</name>
    <dbReference type="NCBI Taxonomy" id="1273541"/>
    <lineage>
        <taxon>Archaea</taxon>
        <taxon>Thermoproteota</taxon>
        <taxon>Thermoprotei</taxon>
        <taxon>Desulfurococcales</taxon>
        <taxon>Pyrodictiaceae</taxon>
        <taxon>Pyrodictium</taxon>
    </lineage>
</organism>
<dbReference type="SUPFAM" id="SSF51445">
    <property type="entry name" value="(Trans)glycosidases"/>
    <property type="match status" value="1"/>
</dbReference>
<dbReference type="InterPro" id="IPR028212">
    <property type="entry name" value="GHL6"/>
</dbReference>
<keyword evidence="2" id="KW-0378">Hydrolase</keyword>
<reference evidence="3 5" key="2">
    <citation type="submission" date="2017-05" db="EMBL/GenBank/DDBJ databases">
        <title>The draft genome of the hyperthermophilic archaeon 'Pyrodictium delaneyi strain Hulk', an iron and nitrate reducer, reveals the capacity for sulfate reduction.</title>
        <authorList>
            <person name="Demey L.M."/>
            <person name="Miller C."/>
            <person name="Manzella M."/>
            <person name="Reguera G."/>
            <person name="Kashefi K."/>
        </authorList>
    </citation>
    <scope>NUCLEOTIDE SEQUENCE [LARGE SCALE GENOMIC DNA]</scope>
    <source>
        <strain evidence="3 5">Hulk</strain>
    </source>
</reference>
<dbReference type="AlphaFoldDB" id="A0A0N7JCV1"/>
<dbReference type="InterPro" id="IPR029010">
    <property type="entry name" value="ThuA-like"/>
</dbReference>
<keyword evidence="5" id="KW-1185">Reference proteome</keyword>
<dbReference type="Pfam" id="PF06283">
    <property type="entry name" value="ThuA"/>
    <property type="match status" value="1"/>
</dbReference>
<dbReference type="OrthoDB" id="211843at2157"/>
<evidence type="ECO:0000259" key="1">
    <source>
        <dbReference type="Pfam" id="PF06283"/>
    </source>
</evidence>
<evidence type="ECO:0000313" key="4">
    <source>
        <dbReference type="Proteomes" id="UP000058613"/>
    </source>
</evidence>
<dbReference type="Gene3D" id="3.20.20.80">
    <property type="entry name" value="Glycosidases"/>
    <property type="match status" value="1"/>
</dbReference>
<dbReference type="EMBL" id="CP013011">
    <property type="protein sequence ID" value="ALL00417.1"/>
    <property type="molecule type" value="Genomic_DNA"/>
</dbReference>
<name>A0A0N7JCV1_9CREN</name>
<dbReference type="Proteomes" id="UP000058613">
    <property type="component" value="Chromosome"/>
</dbReference>
<gene>
    <name evidence="3" type="ORF">Pdsh_08365</name>
    <name evidence="2" type="ORF">Pyrde_0367</name>
</gene>
<dbReference type="RefSeq" id="WP_055407708.1">
    <property type="nucleotide sequence ID" value="NZ_CP013011.1"/>
</dbReference>
<dbReference type="KEGG" id="pdl:Pyrde_0367"/>
<dbReference type="EMBL" id="NCQP01000007">
    <property type="protein sequence ID" value="OWJ53895.1"/>
    <property type="molecule type" value="Genomic_DNA"/>
</dbReference>
<evidence type="ECO:0000313" key="3">
    <source>
        <dbReference type="EMBL" id="OWJ53895.1"/>
    </source>
</evidence>
<dbReference type="InterPro" id="IPR017853">
    <property type="entry name" value="GH"/>
</dbReference>
<feature type="domain" description="ThuA-like" evidence="1">
    <location>
        <begin position="411"/>
        <end position="621"/>
    </location>
</feature>
<dbReference type="Gene3D" id="3.40.50.880">
    <property type="match status" value="1"/>
</dbReference>
<accession>A0A0N7JCV1</accession>
<reference evidence="2 4" key="1">
    <citation type="submission" date="2015-10" db="EMBL/GenBank/DDBJ databases">
        <title>Complete genome sequence of hyperthermophilic archaeon Pyrodictium delaneyi Su06.</title>
        <authorList>
            <person name="Jung J.-H."/>
            <person name="Lin J."/>
            <person name="Holden J.F."/>
            <person name="Park C.-S."/>
        </authorList>
    </citation>
    <scope>NUCLEOTIDE SEQUENCE [LARGE SCALE GENOMIC DNA]</scope>
    <source>
        <strain evidence="2 4">Su06</strain>
    </source>
</reference>
<protein>
    <submittedName>
        <fullName evidence="2">Glycoside hydrolase family protein</fullName>
    </submittedName>
</protein>